<dbReference type="EMBL" id="QXGA01004146">
    <property type="protein sequence ID" value="KAE9075887.1"/>
    <property type="molecule type" value="Genomic_DNA"/>
</dbReference>
<sequence>MKYINIPQEEDGDSSVDSVESKLRRRLGVWGGDSSREGDVVTSSKLSEVLQSWGSVEWSSVELEEEGEGGGDQVVVRHYNSAGGASGSGVEESPVGRSEGRLDEHEPVGERCEPADDSGAIALNDHAPAPHSDELSLSGNCETKEEKRQSQANAQELSLSDQVPDLPLLQTASAARPEQLWTQGRVTICLGVLSLVSLVVHSWEHDIFSDPSSELLGTAAVDGKHEDDIASVKMPIDKPLSAASTPTQPRETHSYHPQGSSESTYLNASIQGSSTVASAEETSQATSSVDIVKVQLDGVTQLELDDDDKEDCEVPGEEDDQIVQMLLERIALLEEALRQIDS</sequence>
<feature type="region of interest" description="Disordered" evidence="1">
    <location>
        <begin position="81"/>
        <end position="113"/>
    </location>
</feature>
<feature type="compositionally biased region" description="Basic and acidic residues" evidence="1">
    <location>
        <begin position="98"/>
        <end position="113"/>
    </location>
</feature>
<evidence type="ECO:0000313" key="3">
    <source>
        <dbReference type="Proteomes" id="UP000440732"/>
    </source>
</evidence>
<evidence type="ECO:0000313" key="2">
    <source>
        <dbReference type="EMBL" id="KAE9075887.1"/>
    </source>
</evidence>
<evidence type="ECO:0000256" key="1">
    <source>
        <dbReference type="SAM" id="MobiDB-lite"/>
    </source>
</evidence>
<feature type="region of interest" description="Disordered" evidence="1">
    <location>
        <begin position="118"/>
        <end position="137"/>
    </location>
</feature>
<accession>A0A6A3QGB0</accession>
<feature type="compositionally biased region" description="Polar residues" evidence="1">
    <location>
        <begin position="242"/>
        <end position="265"/>
    </location>
</feature>
<protein>
    <submittedName>
        <fullName evidence="2">Uncharacterized protein</fullName>
    </submittedName>
</protein>
<feature type="compositionally biased region" description="Low complexity" evidence="1">
    <location>
        <begin position="88"/>
        <end position="97"/>
    </location>
</feature>
<organism evidence="2 3">
    <name type="scientific">Phytophthora fragariae</name>
    <dbReference type="NCBI Taxonomy" id="53985"/>
    <lineage>
        <taxon>Eukaryota</taxon>
        <taxon>Sar</taxon>
        <taxon>Stramenopiles</taxon>
        <taxon>Oomycota</taxon>
        <taxon>Peronosporomycetes</taxon>
        <taxon>Peronosporales</taxon>
        <taxon>Peronosporaceae</taxon>
        <taxon>Phytophthora</taxon>
    </lineage>
</organism>
<reference evidence="2 3" key="1">
    <citation type="submission" date="2018-08" db="EMBL/GenBank/DDBJ databases">
        <title>Genomic investigation of the strawberry pathogen Phytophthora fragariae indicates pathogenicity is determined by transcriptional variation in three key races.</title>
        <authorList>
            <person name="Adams T.M."/>
            <person name="Armitage A.D."/>
            <person name="Sobczyk M.K."/>
            <person name="Bates H.J."/>
            <person name="Dunwell J.M."/>
            <person name="Nellist C.F."/>
            <person name="Harrison R.J."/>
        </authorList>
    </citation>
    <scope>NUCLEOTIDE SEQUENCE [LARGE SCALE GENOMIC DNA]</scope>
    <source>
        <strain evidence="2 3">NOV-5</strain>
    </source>
</reference>
<name>A0A6A3QGB0_9STRA</name>
<gene>
    <name evidence="2" type="ORF">PF006_g28242</name>
</gene>
<comment type="caution">
    <text evidence="2">The sequence shown here is derived from an EMBL/GenBank/DDBJ whole genome shotgun (WGS) entry which is preliminary data.</text>
</comment>
<proteinExistence type="predicted"/>
<feature type="region of interest" description="Disordered" evidence="1">
    <location>
        <begin position="239"/>
        <end position="265"/>
    </location>
</feature>
<dbReference type="AlphaFoldDB" id="A0A6A3QGB0"/>
<dbReference type="Proteomes" id="UP000440732">
    <property type="component" value="Unassembled WGS sequence"/>
</dbReference>